<name>A0A183HRF5_9BILA</name>
<dbReference type="AlphaFoldDB" id="A0A183HRF5"/>
<dbReference type="Proteomes" id="UP000267606">
    <property type="component" value="Unassembled WGS sequence"/>
</dbReference>
<gene>
    <name evidence="1" type="ORF">OFLC_LOCUS10067</name>
</gene>
<reference evidence="3" key="1">
    <citation type="submission" date="2016-06" db="UniProtKB">
        <authorList>
            <consortium name="WormBaseParasite"/>
        </authorList>
    </citation>
    <scope>IDENTIFICATION</scope>
</reference>
<protein>
    <submittedName>
        <fullName evidence="1 3">Uncharacterized protein</fullName>
    </submittedName>
</protein>
<dbReference type="STRING" id="387005.A0A183HRF5"/>
<reference evidence="1 2" key="2">
    <citation type="submission" date="2018-11" db="EMBL/GenBank/DDBJ databases">
        <authorList>
            <consortium name="Pathogen Informatics"/>
        </authorList>
    </citation>
    <scope>NUCLEOTIDE SEQUENCE [LARGE SCALE GENOMIC DNA]</scope>
</reference>
<keyword evidence="2" id="KW-1185">Reference proteome</keyword>
<dbReference type="WBParaSite" id="OFLC_0001006601-mRNA-1">
    <property type="protein sequence ID" value="OFLC_0001006601-mRNA-1"/>
    <property type="gene ID" value="OFLC_0001006601"/>
</dbReference>
<evidence type="ECO:0000313" key="3">
    <source>
        <dbReference type="WBParaSite" id="OFLC_0001006601-mRNA-1"/>
    </source>
</evidence>
<proteinExistence type="predicted"/>
<organism evidence="3">
    <name type="scientific">Onchocerca flexuosa</name>
    <dbReference type="NCBI Taxonomy" id="387005"/>
    <lineage>
        <taxon>Eukaryota</taxon>
        <taxon>Metazoa</taxon>
        <taxon>Ecdysozoa</taxon>
        <taxon>Nematoda</taxon>
        <taxon>Chromadorea</taxon>
        <taxon>Rhabditida</taxon>
        <taxon>Spirurina</taxon>
        <taxon>Spiruromorpha</taxon>
        <taxon>Filarioidea</taxon>
        <taxon>Onchocercidae</taxon>
        <taxon>Onchocerca</taxon>
    </lineage>
</organism>
<sequence>MDFKTMNMDREIIRNRTTPSYLKSNIRRWLRDGNIGKLEQLVLSGCGDLLSGHTVNNSDSKNFLGYLNNYLVIIASYQYIYYG</sequence>
<evidence type="ECO:0000313" key="1">
    <source>
        <dbReference type="EMBL" id="VDO65580.1"/>
    </source>
</evidence>
<dbReference type="EMBL" id="UZAJ01013033">
    <property type="protein sequence ID" value="VDO65580.1"/>
    <property type="molecule type" value="Genomic_DNA"/>
</dbReference>
<accession>A0A183HRF5</accession>
<evidence type="ECO:0000313" key="2">
    <source>
        <dbReference type="Proteomes" id="UP000267606"/>
    </source>
</evidence>